<accession>A0A0L9VP70</accession>
<evidence type="ECO:0000313" key="3">
    <source>
        <dbReference type="Proteomes" id="UP000053144"/>
    </source>
</evidence>
<name>A0A0L9VP70_PHAAN</name>
<protein>
    <submittedName>
        <fullName evidence="2">Uncharacterized protein</fullName>
    </submittedName>
</protein>
<feature type="compositionally biased region" description="Polar residues" evidence="1">
    <location>
        <begin position="40"/>
        <end position="50"/>
    </location>
</feature>
<proteinExistence type="predicted"/>
<gene>
    <name evidence="2" type="ORF">LR48_Vigan10g242100</name>
</gene>
<feature type="compositionally biased region" description="Basic and acidic residues" evidence="1">
    <location>
        <begin position="1"/>
        <end position="19"/>
    </location>
</feature>
<dbReference type="AlphaFoldDB" id="A0A0L9VP70"/>
<organism evidence="2 3">
    <name type="scientific">Phaseolus angularis</name>
    <name type="common">Azuki bean</name>
    <name type="synonym">Vigna angularis</name>
    <dbReference type="NCBI Taxonomy" id="3914"/>
    <lineage>
        <taxon>Eukaryota</taxon>
        <taxon>Viridiplantae</taxon>
        <taxon>Streptophyta</taxon>
        <taxon>Embryophyta</taxon>
        <taxon>Tracheophyta</taxon>
        <taxon>Spermatophyta</taxon>
        <taxon>Magnoliopsida</taxon>
        <taxon>eudicotyledons</taxon>
        <taxon>Gunneridae</taxon>
        <taxon>Pentapetalae</taxon>
        <taxon>rosids</taxon>
        <taxon>fabids</taxon>
        <taxon>Fabales</taxon>
        <taxon>Fabaceae</taxon>
        <taxon>Papilionoideae</taxon>
        <taxon>50 kb inversion clade</taxon>
        <taxon>NPAAA clade</taxon>
        <taxon>indigoferoid/millettioid clade</taxon>
        <taxon>Phaseoleae</taxon>
        <taxon>Vigna</taxon>
    </lineage>
</organism>
<sequence length="50" mass="5666">MMKVELEELKKEIVGKEEEASSVLEPDEEEDEDVEKNPGMRSSNIEKSGN</sequence>
<evidence type="ECO:0000256" key="1">
    <source>
        <dbReference type="SAM" id="MobiDB-lite"/>
    </source>
</evidence>
<dbReference type="EMBL" id="CM003380">
    <property type="protein sequence ID" value="KOM56529.1"/>
    <property type="molecule type" value="Genomic_DNA"/>
</dbReference>
<dbReference type="Gramene" id="KOM56529">
    <property type="protein sequence ID" value="KOM56529"/>
    <property type="gene ID" value="LR48_Vigan10g242100"/>
</dbReference>
<feature type="compositionally biased region" description="Acidic residues" evidence="1">
    <location>
        <begin position="25"/>
        <end position="34"/>
    </location>
</feature>
<evidence type="ECO:0000313" key="2">
    <source>
        <dbReference type="EMBL" id="KOM56529.1"/>
    </source>
</evidence>
<feature type="region of interest" description="Disordered" evidence="1">
    <location>
        <begin position="1"/>
        <end position="50"/>
    </location>
</feature>
<reference evidence="3" key="1">
    <citation type="journal article" date="2015" name="Proc. Natl. Acad. Sci. U.S.A.">
        <title>Genome sequencing of adzuki bean (Vigna angularis) provides insight into high starch and low fat accumulation and domestication.</title>
        <authorList>
            <person name="Yang K."/>
            <person name="Tian Z."/>
            <person name="Chen C."/>
            <person name="Luo L."/>
            <person name="Zhao B."/>
            <person name="Wang Z."/>
            <person name="Yu L."/>
            <person name="Li Y."/>
            <person name="Sun Y."/>
            <person name="Li W."/>
            <person name="Chen Y."/>
            <person name="Li Y."/>
            <person name="Zhang Y."/>
            <person name="Ai D."/>
            <person name="Zhao J."/>
            <person name="Shang C."/>
            <person name="Ma Y."/>
            <person name="Wu B."/>
            <person name="Wang M."/>
            <person name="Gao L."/>
            <person name="Sun D."/>
            <person name="Zhang P."/>
            <person name="Guo F."/>
            <person name="Wang W."/>
            <person name="Li Y."/>
            <person name="Wang J."/>
            <person name="Varshney R.K."/>
            <person name="Wang J."/>
            <person name="Ling H.Q."/>
            <person name="Wan P."/>
        </authorList>
    </citation>
    <scope>NUCLEOTIDE SEQUENCE</scope>
    <source>
        <strain evidence="3">cv. Jingnong 6</strain>
    </source>
</reference>
<dbReference type="Proteomes" id="UP000053144">
    <property type="component" value="Chromosome 10"/>
</dbReference>